<dbReference type="InterPro" id="IPR001356">
    <property type="entry name" value="HD"/>
</dbReference>
<evidence type="ECO:0000256" key="7">
    <source>
        <dbReference type="ARBA" id="ARBA00025748"/>
    </source>
</evidence>
<comment type="subcellular location">
    <subcellularLocation>
        <location evidence="1 8 9">Nucleus</location>
    </subcellularLocation>
</comment>
<dbReference type="InterPro" id="IPR017970">
    <property type="entry name" value="Homeobox_CS"/>
</dbReference>
<keyword evidence="5 10" id="KW-0804">Transcription</keyword>
<feature type="coiled-coil region" evidence="11">
    <location>
        <begin position="63"/>
        <end position="111"/>
    </location>
</feature>
<dbReference type="Pfam" id="PF00046">
    <property type="entry name" value="Homeodomain"/>
    <property type="match status" value="1"/>
</dbReference>
<proteinExistence type="inferred from homology"/>
<dbReference type="Proteomes" id="UP001428341">
    <property type="component" value="Unassembled WGS sequence"/>
</dbReference>
<dbReference type="GO" id="GO:0045893">
    <property type="term" value="P:positive regulation of DNA-templated transcription"/>
    <property type="evidence" value="ECO:0007669"/>
    <property type="project" value="TreeGrafter"/>
</dbReference>
<dbReference type="PROSITE" id="PS00027">
    <property type="entry name" value="HOMEOBOX_1"/>
    <property type="match status" value="1"/>
</dbReference>
<keyword evidence="6 8" id="KW-0539">Nucleus</keyword>
<dbReference type="SUPFAM" id="SSF46689">
    <property type="entry name" value="Homeodomain-like"/>
    <property type="match status" value="1"/>
</dbReference>
<dbReference type="InterPro" id="IPR009057">
    <property type="entry name" value="Homeodomain-like_sf"/>
</dbReference>
<keyword evidence="3 8" id="KW-0238">DNA-binding</keyword>
<dbReference type="AlphaFoldDB" id="A0AAP0MU47"/>
<reference evidence="13 14" key="1">
    <citation type="submission" date="2024-05" db="EMBL/GenBank/DDBJ databases">
        <title>Haplotype-resolved chromosome-level genome assembly of Huyou (Citrus changshanensis).</title>
        <authorList>
            <person name="Miao C."/>
            <person name="Chen W."/>
            <person name="Wu Y."/>
            <person name="Wang L."/>
            <person name="Zhao S."/>
            <person name="Grierson D."/>
            <person name="Xu C."/>
            <person name="Chen K."/>
        </authorList>
    </citation>
    <scope>NUCLEOTIDE SEQUENCE [LARGE SCALE GENOMIC DNA]</scope>
    <source>
        <strain evidence="13">01-14</strain>
        <tissue evidence="13">Leaf</tissue>
    </source>
</reference>
<keyword evidence="4 8" id="KW-0371">Homeobox</keyword>
<keyword evidence="14" id="KW-1185">Reference proteome</keyword>
<dbReference type="GO" id="GO:0043565">
    <property type="term" value="F:sequence-specific DNA binding"/>
    <property type="evidence" value="ECO:0007669"/>
    <property type="project" value="TreeGrafter"/>
</dbReference>
<evidence type="ECO:0000256" key="2">
    <source>
        <dbReference type="ARBA" id="ARBA00023015"/>
    </source>
</evidence>
<dbReference type="PRINTS" id="PR00031">
    <property type="entry name" value="HTHREPRESSR"/>
</dbReference>
<evidence type="ECO:0000256" key="11">
    <source>
        <dbReference type="SAM" id="Coils"/>
    </source>
</evidence>
<dbReference type="GO" id="GO:0005634">
    <property type="term" value="C:nucleus"/>
    <property type="evidence" value="ECO:0007669"/>
    <property type="project" value="UniProtKB-SubCell"/>
</dbReference>
<feature type="DNA-binding region" description="Homeobox" evidence="8">
    <location>
        <begin position="13"/>
        <end position="72"/>
    </location>
</feature>
<protein>
    <recommendedName>
        <fullName evidence="10">Homeobox-leucine zipper protein</fullName>
    </recommendedName>
    <alternativeName>
        <fullName evidence="10">HD-ZIP protein</fullName>
    </alternativeName>
    <alternativeName>
        <fullName evidence="10">Homeodomain transcription factor</fullName>
    </alternativeName>
</protein>
<evidence type="ECO:0000259" key="12">
    <source>
        <dbReference type="PROSITE" id="PS50071"/>
    </source>
</evidence>
<organism evidence="13 14">
    <name type="scientific">Citrus x changshan-huyou</name>
    <dbReference type="NCBI Taxonomy" id="2935761"/>
    <lineage>
        <taxon>Eukaryota</taxon>
        <taxon>Viridiplantae</taxon>
        <taxon>Streptophyta</taxon>
        <taxon>Embryophyta</taxon>
        <taxon>Tracheophyta</taxon>
        <taxon>Spermatophyta</taxon>
        <taxon>Magnoliopsida</taxon>
        <taxon>eudicotyledons</taxon>
        <taxon>Gunneridae</taxon>
        <taxon>Pentapetalae</taxon>
        <taxon>rosids</taxon>
        <taxon>malvids</taxon>
        <taxon>Sapindales</taxon>
        <taxon>Rutaceae</taxon>
        <taxon>Aurantioideae</taxon>
        <taxon>Citrus</taxon>
    </lineage>
</organism>
<dbReference type="EMBL" id="JBCGBO010000002">
    <property type="protein sequence ID" value="KAK9221584.1"/>
    <property type="molecule type" value="Genomic_DNA"/>
</dbReference>
<dbReference type="CDD" id="cd00086">
    <property type="entry name" value="homeodomain"/>
    <property type="match status" value="1"/>
</dbReference>
<evidence type="ECO:0000256" key="1">
    <source>
        <dbReference type="ARBA" id="ARBA00004123"/>
    </source>
</evidence>
<evidence type="ECO:0000313" key="13">
    <source>
        <dbReference type="EMBL" id="KAK9221584.1"/>
    </source>
</evidence>
<dbReference type="PANTHER" id="PTHR24326:SF622">
    <property type="entry name" value="HOMEOBOX-LEUCINE ZIPPER PROTEIN"/>
    <property type="match status" value="1"/>
</dbReference>
<evidence type="ECO:0000256" key="4">
    <source>
        <dbReference type="ARBA" id="ARBA00023155"/>
    </source>
</evidence>
<comment type="caution">
    <text evidence="13">The sequence shown here is derived from an EMBL/GenBank/DDBJ whole genome shotgun (WGS) entry which is preliminary data.</text>
</comment>
<dbReference type="PROSITE" id="PS50071">
    <property type="entry name" value="HOMEOBOX_2"/>
    <property type="match status" value="1"/>
</dbReference>
<evidence type="ECO:0000256" key="9">
    <source>
        <dbReference type="RuleBase" id="RU000682"/>
    </source>
</evidence>
<name>A0AAP0MU47_9ROSI</name>
<accession>A0AAP0MU47</accession>
<comment type="similarity">
    <text evidence="7 10">Belongs to the HD-ZIP homeobox family. Class I subfamily.</text>
</comment>
<dbReference type="GO" id="GO:0000981">
    <property type="term" value="F:DNA-binding transcription factor activity, RNA polymerase II-specific"/>
    <property type="evidence" value="ECO:0007669"/>
    <property type="project" value="UniProtKB-UniRule"/>
</dbReference>
<feature type="domain" description="Homeobox" evidence="12">
    <location>
        <begin position="11"/>
        <end position="71"/>
    </location>
</feature>
<gene>
    <name evidence="13" type="ORF">WN944_010011</name>
</gene>
<dbReference type="Gene3D" id="1.10.10.60">
    <property type="entry name" value="Homeodomain-like"/>
    <property type="match status" value="1"/>
</dbReference>
<sequence>MDLQFSSENRQPSKLSRKRLTQDQVRLLETCFNANQKLQVDRKLELARRLGLPPRQIAVWYQNRRAREKIHTIELDYKTIQQELDNVLAENRKLEQEVGMLKHELKKSQQMLLASNPSATLLPSVSTSGDNDLTSSSSPLNMTCNWEDTGLLPMDELYSCLICPQGQPENHSMNDLSIV</sequence>
<evidence type="ECO:0000313" key="14">
    <source>
        <dbReference type="Proteomes" id="UP001428341"/>
    </source>
</evidence>
<evidence type="ECO:0000256" key="10">
    <source>
        <dbReference type="RuleBase" id="RU369038"/>
    </source>
</evidence>
<keyword evidence="2 10" id="KW-0805">Transcription regulation</keyword>
<dbReference type="SMART" id="SM00389">
    <property type="entry name" value="HOX"/>
    <property type="match status" value="1"/>
</dbReference>
<dbReference type="PANTHER" id="PTHR24326">
    <property type="entry name" value="HOMEOBOX-LEUCINE ZIPPER PROTEIN"/>
    <property type="match status" value="1"/>
</dbReference>
<evidence type="ECO:0000256" key="3">
    <source>
        <dbReference type="ARBA" id="ARBA00023125"/>
    </source>
</evidence>
<comment type="function">
    <text evidence="10">Transcription factor.</text>
</comment>
<keyword evidence="11" id="KW-0175">Coiled coil</keyword>
<evidence type="ECO:0000256" key="6">
    <source>
        <dbReference type="ARBA" id="ARBA00023242"/>
    </source>
</evidence>
<evidence type="ECO:0000256" key="8">
    <source>
        <dbReference type="PROSITE-ProRule" id="PRU00108"/>
    </source>
</evidence>
<dbReference type="InterPro" id="IPR000047">
    <property type="entry name" value="HTH_motif"/>
</dbReference>
<dbReference type="InterPro" id="IPR045224">
    <property type="entry name" value="HDZip_class_I_plant"/>
</dbReference>
<evidence type="ECO:0000256" key="5">
    <source>
        <dbReference type="ARBA" id="ARBA00023163"/>
    </source>
</evidence>